<evidence type="ECO:0000256" key="1">
    <source>
        <dbReference type="SAM" id="MobiDB-lite"/>
    </source>
</evidence>
<gene>
    <name evidence="2" type="ORF">AVDCRST_MAG33-2993</name>
</gene>
<accession>A0A6J4VJD5</accession>
<dbReference type="EMBL" id="CADCWK010000374">
    <property type="protein sequence ID" value="CAA9575370.1"/>
    <property type="molecule type" value="Genomic_DNA"/>
</dbReference>
<protein>
    <submittedName>
        <fullName evidence="2">Uncharacterized protein</fullName>
    </submittedName>
</protein>
<organism evidence="2">
    <name type="scientific">uncultured Thermomicrobiales bacterium</name>
    <dbReference type="NCBI Taxonomy" id="1645740"/>
    <lineage>
        <taxon>Bacteria</taxon>
        <taxon>Pseudomonadati</taxon>
        <taxon>Thermomicrobiota</taxon>
        <taxon>Thermomicrobia</taxon>
        <taxon>Thermomicrobiales</taxon>
        <taxon>environmental samples</taxon>
    </lineage>
</organism>
<name>A0A6J4VJD5_9BACT</name>
<dbReference type="AlphaFoldDB" id="A0A6J4VJD5"/>
<feature type="region of interest" description="Disordered" evidence="1">
    <location>
        <begin position="1"/>
        <end position="31"/>
    </location>
</feature>
<proteinExistence type="predicted"/>
<evidence type="ECO:0000313" key="2">
    <source>
        <dbReference type="EMBL" id="CAA9575370.1"/>
    </source>
</evidence>
<sequence length="111" mass="12358">MAFPDARTWYAQGGGRPTMDSEQTGATRDRQPDRVLVRIAGRADWYDQDFPGRSATRFPRYEVETVEDAPRRGSIASFNQDDDETFGQAMAAGVALEVDAFRVHWIAGVSS</sequence>
<reference evidence="2" key="1">
    <citation type="submission" date="2020-02" db="EMBL/GenBank/DDBJ databases">
        <authorList>
            <person name="Meier V. D."/>
        </authorList>
    </citation>
    <scope>NUCLEOTIDE SEQUENCE</scope>
    <source>
        <strain evidence="2">AVDCRST_MAG33</strain>
    </source>
</reference>